<name>A0A7M7MXX0_STRPU</name>
<protein>
    <recommendedName>
        <fullName evidence="5">GAR domain-containing protein</fullName>
    </recommendedName>
</protein>
<organism evidence="6 7">
    <name type="scientific">Strongylocentrotus purpuratus</name>
    <name type="common">Purple sea urchin</name>
    <dbReference type="NCBI Taxonomy" id="7668"/>
    <lineage>
        <taxon>Eukaryota</taxon>
        <taxon>Metazoa</taxon>
        <taxon>Echinodermata</taxon>
        <taxon>Eleutherozoa</taxon>
        <taxon>Echinozoa</taxon>
        <taxon>Echinoidea</taxon>
        <taxon>Euechinoidea</taxon>
        <taxon>Echinacea</taxon>
        <taxon>Camarodonta</taxon>
        <taxon>Echinidea</taxon>
        <taxon>Strongylocentrotidae</taxon>
        <taxon>Strongylocentrotus</taxon>
    </lineage>
</organism>
<dbReference type="OrthoDB" id="2250192at2759"/>
<feature type="compositionally biased region" description="Basic and acidic residues" evidence="4">
    <location>
        <begin position="466"/>
        <end position="495"/>
    </location>
</feature>
<feature type="compositionally biased region" description="Low complexity" evidence="4">
    <location>
        <begin position="413"/>
        <end position="431"/>
    </location>
</feature>
<dbReference type="GO" id="GO:0005856">
    <property type="term" value="C:cytoskeleton"/>
    <property type="evidence" value="ECO:0007669"/>
    <property type="project" value="UniProtKB-SubCell"/>
</dbReference>
<dbReference type="InterPro" id="IPR036534">
    <property type="entry name" value="GAR_dom_sf"/>
</dbReference>
<evidence type="ECO:0000313" key="7">
    <source>
        <dbReference type="Proteomes" id="UP000007110"/>
    </source>
</evidence>
<dbReference type="GeneID" id="115918279"/>
<feature type="compositionally biased region" description="Low complexity" evidence="4">
    <location>
        <begin position="588"/>
        <end position="601"/>
    </location>
</feature>
<feature type="compositionally biased region" description="Polar residues" evidence="4">
    <location>
        <begin position="511"/>
        <end position="558"/>
    </location>
</feature>
<dbReference type="PANTHER" id="PTHR46756:SF18">
    <property type="entry name" value="GAS2-LIKE PROTEIN PICKLED EGGS"/>
    <property type="match status" value="1"/>
</dbReference>
<feature type="compositionally biased region" description="Basic and acidic residues" evidence="4">
    <location>
        <begin position="322"/>
        <end position="337"/>
    </location>
</feature>
<evidence type="ECO:0000313" key="6">
    <source>
        <dbReference type="EnsemblMetazoa" id="XP_030828172"/>
    </source>
</evidence>
<dbReference type="InParanoid" id="A0A7M7MXX0"/>
<keyword evidence="7" id="KW-1185">Reference proteome</keyword>
<dbReference type="RefSeq" id="XP_030828172.1">
    <property type="nucleotide sequence ID" value="XM_030972312.1"/>
</dbReference>
<dbReference type="Gene3D" id="3.30.920.20">
    <property type="entry name" value="Gas2-like domain"/>
    <property type="match status" value="1"/>
</dbReference>
<feature type="compositionally biased region" description="Polar residues" evidence="4">
    <location>
        <begin position="91"/>
        <end position="105"/>
    </location>
</feature>
<dbReference type="Proteomes" id="UP000007110">
    <property type="component" value="Unassembled WGS sequence"/>
</dbReference>
<evidence type="ECO:0000256" key="2">
    <source>
        <dbReference type="ARBA" id="ARBA00022490"/>
    </source>
</evidence>
<keyword evidence="3" id="KW-0206">Cytoskeleton</keyword>
<dbReference type="PANTHER" id="PTHR46756">
    <property type="entry name" value="TRANSGELIN"/>
    <property type="match status" value="1"/>
</dbReference>
<dbReference type="AlphaFoldDB" id="A0A7M7MXX0"/>
<dbReference type="InterPro" id="IPR003108">
    <property type="entry name" value="GAR_dom"/>
</dbReference>
<dbReference type="Pfam" id="PF02187">
    <property type="entry name" value="GAS2"/>
    <property type="match status" value="1"/>
</dbReference>
<reference evidence="7" key="1">
    <citation type="submission" date="2015-02" db="EMBL/GenBank/DDBJ databases">
        <title>Genome sequencing for Strongylocentrotus purpuratus.</title>
        <authorList>
            <person name="Murali S."/>
            <person name="Liu Y."/>
            <person name="Vee V."/>
            <person name="English A."/>
            <person name="Wang M."/>
            <person name="Skinner E."/>
            <person name="Han Y."/>
            <person name="Muzny D.M."/>
            <person name="Worley K.C."/>
            <person name="Gibbs R.A."/>
        </authorList>
    </citation>
    <scope>NUCLEOTIDE SEQUENCE</scope>
</reference>
<reference evidence="6" key="2">
    <citation type="submission" date="2021-01" db="UniProtKB">
        <authorList>
            <consortium name="EnsemblMetazoa"/>
        </authorList>
    </citation>
    <scope>IDENTIFICATION</scope>
</reference>
<feature type="compositionally biased region" description="Polar residues" evidence="4">
    <location>
        <begin position="241"/>
        <end position="256"/>
    </location>
</feature>
<feature type="region of interest" description="Disordered" evidence="4">
    <location>
        <begin position="58"/>
        <end position="649"/>
    </location>
</feature>
<evidence type="ECO:0000256" key="4">
    <source>
        <dbReference type="SAM" id="MobiDB-lite"/>
    </source>
</evidence>
<feature type="compositionally biased region" description="Polar residues" evidence="4">
    <location>
        <begin position="689"/>
        <end position="699"/>
    </location>
</feature>
<accession>A0A7M7MXX0</accession>
<feature type="domain" description="GAR" evidence="5">
    <location>
        <begin position="1"/>
        <end position="53"/>
    </location>
</feature>
<feature type="compositionally biased region" description="Low complexity" evidence="4">
    <location>
        <begin position="106"/>
        <end position="117"/>
    </location>
</feature>
<feature type="compositionally biased region" description="Polar residues" evidence="4">
    <location>
        <begin position="169"/>
        <end position="189"/>
    </location>
</feature>
<dbReference type="SUPFAM" id="SSF143575">
    <property type="entry name" value="GAS2 domain-like"/>
    <property type="match status" value="1"/>
</dbReference>
<dbReference type="GO" id="GO:0008017">
    <property type="term" value="F:microtubule binding"/>
    <property type="evidence" value="ECO:0007669"/>
    <property type="project" value="InterPro"/>
</dbReference>
<feature type="compositionally biased region" description="Low complexity" evidence="4">
    <location>
        <begin position="153"/>
        <end position="168"/>
    </location>
</feature>
<proteinExistence type="predicted"/>
<feature type="compositionally biased region" description="Basic and acidic residues" evidence="4">
    <location>
        <begin position="399"/>
        <end position="410"/>
    </location>
</feature>
<feature type="compositionally biased region" description="Basic and acidic residues" evidence="4">
    <location>
        <begin position="380"/>
        <end position="391"/>
    </location>
</feature>
<feature type="region of interest" description="Disordered" evidence="4">
    <location>
        <begin position="673"/>
        <end position="738"/>
    </location>
</feature>
<feature type="compositionally biased region" description="Polar residues" evidence="4">
    <location>
        <begin position="452"/>
        <end position="461"/>
    </location>
</feature>
<sequence>MQFPMIRIAEGKYRIGDSNTLIFVRILRKHVMVRVGGGWDTLTHYLDKHDPCRCIAHKKNQRRSTAGADFGPRSPKRKSSVKPSDVYHALNGQSSDGTTSPTESGTTRSNSPTTSPNRRVKPDVRPRSAVMSPPRRQSNGDTYRPNSLNLGVRNSPRNSPRPLRRGNSFDSSPKFVTSPDSSDTYSNSDLGGHVTPTKDSTLKRNHSRSNPRKVTPDSDSTAYSETVPMSVGSPLRRRNSTKQATSNSNKTSQTATEEFMRRKRQQARAQSVQGADCKLERESCIQSAPTSPTRRRGNPLSSSMRSASRPRDLVKRAAVGAADERRMESGGARESRGKTVKTTGDSKLPVREYSPSPSLSRRSSTPGGLSRKSRAQSAKTSKEMDKRRLYSSEEPVMMIKRDDDGRHRVDSTSSCESNGSSVKSGSRSLSGIPSKRLSESNTNKKRYRSISVDRSNSNSDQFGAASERRRSLFERTHTDRTHSDRTNTDRRKSLDRSNSGCKKPSVERPSLQVQRVRSENVQPRSRSLSRDWQTNSLRLPKTSSNRSQHPLSRSSSARGSPVRRRRSDIPLTPNHLRPDSWDNGATASVPPTSTRSRLRPPTAIPSHLKPDHSSMTSVRSDTRRDSRPTRIPLPSGHKRLLEAQSRSRSNSLPTILADLLEAWQTVQNSTRQLQNMDPFDMSPCRSSEGDSISPTSSVRTAPDLNHDSGYEDNANILKFSPNLNNHHPVLPSIDSTEN</sequence>
<dbReference type="SMART" id="SM00243">
    <property type="entry name" value="GAS2"/>
    <property type="match status" value="1"/>
</dbReference>
<evidence type="ECO:0000256" key="1">
    <source>
        <dbReference type="ARBA" id="ARBA00004245"/>
    </source>
</evidence>
<dbReference type="PROSITE" id="PS51460">
    <property type="entry name" value="GAR"/>
    <property type="match status" value="1"/>
</dbReference>
<keyword evidence="2" id="KW-0963">Cytoplasm</keyword>
<evidence type="ECO:0000256" key="3">
    <source>
        <dbReference type="ARBA" id="ARBA00023212"/>
    </source>
</evidence>
<dbReference type="EnsemblMetazoa" id="XM_030972312">
    <property type="protein sequence ID" value="XP_030828172"/>
    <property type="gene ID" value="LOC115918279"/>
</dbReference>
<evidence type="ECO:0000259" key="5">
    <source>
        <dbReference type="PROSITE" id="PS51460"/>
    </source>
</evidence>
<dbReference type="KEGG" id="spu:115918279"/>
<comment type="subcellular location">
    <subcellularLocation>
        <location evidence="1">Cytoplasm</location>
        <location evidence="1">Cytoskeleton</location>
    </subcellularLocation>
</comment>
<feature type="compositionally biased region" description="Polar residues" evidence="4">
    <location>
        <begin position="135"/>
        <end position="149"/>
    </location>
</feature>
<feature type="compositionally biased region" description="Low complexity" evidence="4">
    <location>
        <begin position="354"/>
        <end position="370"/>
    </location>
</feature>